<feature type="compositionally biased region" description="Basic and acidic residues" evidence="1">
    <location>
        <begin position="213"/>
        <end position="223"/>
    </location>
</feature>
<gene>
    <name evidence="2" type="ORF">DSM5745_02856</name>
</gene>
<organism evidence="2 3">
    <name type="scientific">Aspergillus mulundensis</name>
    <dbReference type="NCBI Taxonomy" id="1810919"/>
    <lineage>
        <taxon>Eukaryota</taxon>
        <taxon>Fungi</taxon>
        <taxon>Dikarya</taxon>
        <taxon>Ascomycota</taxon>
        <taxon>Pezizomycotina</taxon>
        <taxon>Eurotiomycetes</taxon>
        <taxon>Eurotiomycetidae</taxon>
        <taxon>Eurotiales</taxon>
        <taxon>Aspergillaceae</taxon>
        <taxon>Aspergillus</taxon>
        <taxon>Aspergillus subgen. Nidulantes</taxon>
    </lineage>
</organism>
<evidence type="ECO:0000313" key="2">
    <source>
        <dbReference type="EMBL" id="RDW86214.1"/>
    </source>
</evidence>
<feature type="region of interest" description="Disordered" evidence="1">
    <location>
        <begin position="201"/>
        <end position="223"/>
    </location>
</feature>
<dbReference type="Proteomes" id="UP000256690">
    <property type="component" value="Unassembled WGS sequence"/>
</dbReference>
<dbReference type="GeneID" id="38113226"/>
<sequence>MDSTQPASRSSFEYYNNDFYIVIPPLHRHRRCTISELDDFFNSSTLSSSDTDSVKDRPAHWYRAQLIHYGLRPTDNKGTAAMRLLGALRCGELSVPQHLARLEEDLKREWQRHAREEEKRSKNKSMSEPKLKPMPEDVRTIGVWNRWNAVSEEAKSLYRGVDTPGLGASCAMAGSGTGTKGNLEFSMSDLDINDCFEFKSGGMSKPRQGRAAESADARQMKEPVSRIAAARRVESKTFVAPELELPLEDPMGRIGGLEKNPSCLPTPPQTYPSLPKVALDALNASYKIESEGIDTHDSGLKLRLEKNSVWGAFKLAGVEGVIFMRERPVYVSRANDGGCAFEWRGVDYMESCTYAGPECLGEMRFFERGVEGTFYNVISDSSERFDCDFSGRRISVKNETGAPLDAYDFRGEYFRLGIKL</sequence>
<dbReference type="STRING" id="1810919.A0A3D8SJ54"/>
<keyword evidence="3" id="KW-1185">Reference proteome</keyword>
<accession>A0A3D8SJ54</accession>
<reference evidence="2 3" key="1">
    <citation type="journal article" date="2018" name="IMA Fungus">
        <title>IMA Genome-F 9: Draft genome sequence of Annulohypoxylon stygium, Aspergillus mulundensis, Berkeleyomyces basicola (syn. Thielaviopsis basicola), Ceratocystis smalleyi, two Cercospora beticola strains, Coleophoma cylindrospora, Fusarium fracticaudum, Phialophora cf. hyalina, and Morchella septimelata.</title>
        <authorList>
            <person name="Wingfield B.D."/>
            <person name="Bills G.F."/>
            <person name="Dong Y."/>
            <person name="Huang W."/>
            <person name="Nel W.J."/>
            <person name="Swalarsk-Parry B.S."/>
            <person name="Vaghefi N."/>
            <person name="Wilken P.M."/>
            <person name="An Z."/>
            <person name="de Beer Z.W."/>
            <person name="De Vos L."/>
            <person name="Chen L."/>
            <person name="Duong T.A."/>
            <person name="Gao Y."/>
            <person name="Hammerbacher A."/>
            <person name="Kikkert J.R."/>
            <person name="Li Y."/>
            <person name="Li H."/>
            <person name="Li K."/>
            <person name="Li Q."/>
            <person name="Liu X."/>
            <person name="Ma X."/>
            <person name="Naidoo K."/>
            <person name="Pethybridge S.J."/>
            <person name="Sun J."/>
            <person name="Steenkamp E.T."/>
            <person name="van der Nest M.A."/>
            <person name="van Wyk S."/>
            <person name="Wingfield M.J."/>
            <person name="Xiong C."/>
            <person name="Yue Q."/>
            <person name="Zhang X."/>
        </authorList>
    </citation>
    <scope>NUCLEOTIDE SEQUENCE [LARGE SCALE GENOMIC DNA]</scope>
    <source>
        <strain evidence="2 3">DSM 5745</strain>
    </source>
</reference>
<dbReference type="EMBL" id="PVWQ01000003">
    <property type="protein sequence ID" value="RDW86214.1"/>
    <property type="molecule type" value="Genomic_DNA"/>
</dbReference>
<evidence type="ECO:0000313" key="3">
    <source>
        <dbReference type="Proteomes" id="UP000256690"/>
    </source>
</evidence>
<dbReference type="AlphaFoldDB" id="A0A3D8SJ54"/>
<comment type="caution">
    <text evidence="2">The sequence shown here is derived from an EMBL/GenBank/DDBJ whole genome shotgun (WGS) entry which is preliminary data.</text>
</comment>
<name>A0A3D8SJ54_9EURO</name>
<evidence type="ECO:0000256" key="1">
    <source>
        <dbReference type="SAM" id="MobiDB-lite"/>
    </source>
</evidence>
<dbReference type="RefSeq" id="XP_026605738.1">
    <property type="nucleotide sequence ID" value="XM_026744872.1"/>
</dbReference>
<dbReference type="OrthoDB" id="4121058at2759"/>
<proteinExistence type="predicted"/>
<feature type="region of interest" description="Disordered" evidence="1">
    <location>
        <begin position="113"/>
        <end position="133"/>
    </location>
</feature>
<protein>
    <submittedName>
        <fullName evidence="2">Uncharacterized protein</fullName>
    </submittedName>
</protein>